<reference evidence="1 2" key="1">
    <citation type="submission" date="2016-11" db="EMBL/GenBank/DDBJ databases">
        <title>Description of two novel members of the family Erysipelotrichaceae: Ileibacterium lipovorans gen. nov., sp. nov. and Dubosiella newyorkensis, gen. nov., sp. nov.</title>
        <authorList>
            <person name="Cox L.M."/>
            <person name="Sohn J."/>
            <person name="Tyrrell K.L."/>
            <person name="Citron D.M."/>
            <person name="Lawson P.A."/>
            <person name="Patel N.B."/>
            <person name="Iizumi T."/>
            <person name="Perez-Perez G.I."/>
            <person name="Goldstein E.J."/>
            <person name="Blaser M.J."/>
        </authorList>
    </citation>
    <scope>NUCLEOTIDE SEQUENCE [LARGE SCALE GENOMIC DNA]</scope>
    <source>
        <strain evidence="1 2">NYU-BL-A4</strain>
    </source>
</reference>
<dbReference type="GeneID" id="78275191"/>
<evidence type="ECO:0000313" key="1">
    <source>
        <dbReference type="EMBL" id="OLU46928.1"/>
    </source>
</evidence>
<proteinExistence type="predicted"/>
<gene>
    <name evidence="1" type="ORF">BO225_04405</name>
</gene>
<dbReference type="InterPro" id="IPR038765">
    <property type="entry name" value="Papain-like_cys_pep_sf"/>
</dbReference>
<dbReference type="EMBL" id="MPKA01000057">
    <property type="protein sequence ID" value="OLU46928.1"/>
    <property type="molecule type" value="Genomic_DNA"/>
</dbReference>
<dbReference type="Gene3D" id="3.90.1720.10">
    <property type="entry name" value="endopeptidase domain like (from Nostoc punctiforme)"/>
    <property type="match status" value="1"/>
</dbReference>
<dbReference type="OrthoDB" id="1734240at2"/>
<organism evidence="1 2">
    <name type="scientific">Dubosiella newyorkensis</name>
    <dbReference type="NCBI Taxonomy" id="1862672"/>
    <lineage>
        <taxon>Bacteria</taxon>
        <taxon>Bacillati</taxon>
        <taxon>Bacillota</taxon>
        <taxon>Erysipelotrichia</taxon>
        <taxon>Erysipelotrichales</taxon>
        <taxon>Erysipelotrichaceae</taxon>
        <taxon>Dubosiella</taxon>
    </lineage>
</organism>
<dbReference type="RefSeq" id="WP_076341076.1">
    <property type="nucleotide sequence ID" value="NZ_CAMYHZ010000017.1"/>
</dbReference>
<dbReference type="AlphaFoldDB" id="A0A1U7NNP5"/>
<sequence>MYIWGGGWNEEDTGAGVEATRLGLAPAWVEFTSQQDSSYDYEDHLYEIHNGLDCSGFVGWVLYNTFEHEDGKDGYVALSGELPSDLAQKGWGKLIPAAKIDSYEPGDILGNEGHIYIVLGEMEDGSVLLVHSSPPGVQISGTPTPNGDLSSQAILLANSIMSERYTAWSEKYPNHTVDLSYLQGYDQFRWDPSILTDVHGLKKMPTDSRMDYLFSSLEN</sequence>
<dbReference type="SUPFAM" id="SSF54001">
    <property type="entry name" value="Cysteine proteinases"/>
    <property type="match status" value="1"/>
</dbReference>
<accession>A0A1U7NNP5</accession>
<protein>
    <recommendedName>
        <fullName evidence="3">NlpC/P60 domain-containing protein</fullName>
    </recommendedName>
</protein>
<name>A0A1U7NNP5_9FIRM</name>
<evidence type="ECO:0008006" key="3">
    <source>
        <dbReference type="Google" id="ProtNLM"/>
    </source>
</evidence>
<keyword evidence="2" id="KW-1185">Reference proteome</keyword>
<dbReference type="Proteomes" id="UP000186705">
    <property type="component" value="Unassembled WGS sequence"/>
</dbReference>
<comment type="caution">
    <text evidence="1">The sequence shown here is derived from an EMBL/GenBank/DDBJ whole genome shotgun (WGS) entry which is preliminary data.</text>
</comment>
<evidence type="ECO:0000313" key="2">
    <source>
        <dbReference type="Proteomes" id="UP000186705"/>
    </source>
</evidence>